<proteinExistence type="predicted"/>
<organism evidence="2 3">
    <name type="scientific">Liparis tanakae</name>
    <name type="common">Tanaka's snailfish</name>
    <dbReference type="NCBI Taxonomy" id="230148"/>
    <lineage>
        <taxon>Eukaryota</taxon>
        <taxon>Metazoa</taxon>
        <taxon>Chordata</taxon>
        <taxon>Craniata</taxon>
        <taxon>Vertebrata</taxon>
        <taxon>Euteleostomi</taxon>
        <taxon>Actinopterygii</taxon>
        <taxon>Neopterygii</taxon>
        <taxon>Teleostei</taxon>
        <taxon>Neoteleostei</taxon>
        <taxon>Acanthomorphata</taxon>
        <taxon>Eupercaria</taxon>
        <taxon>Perciformes</taxon>
        <taxon>Cottioidei</taxon>
        <taxon>Cottales</taxon>
        <taxon>Liparidae</taxon>
        <taxon>Liparis</taxon>
    </lineage>
</organism>
<dbReference type="PANTHER" id="PTHR47130:SF6">
    <property type="entry name" value="EGG ENVELOPE GLYCOPROTEIN-LIKE PRECURSOR"/>
    <property type="match status" value="1"/>
</dbReference>
<dbReference type="Gene3D" id="2.60.40.3210">
    <property type="entry name" value="Zona pellucida, ZP-N domain"/>
    <property type="match status" value="1"/>
</dbReference>
<dbReference type="EMBL" id="SRLO01000197">
    <property type="protein sequence ID" value="TNN67942.1"/>
    <property type="molecule type" value="Genomic_DNA"/>
</dbReference>
<reference evidence="2 3" key="1">
    <citation type="submission" date="2019-03" db="EMBL/GenBank/DDBJ databases">
        <title>First draft genome of Liparis tanakae, snailfish: a comprehensive survey of snailfish specific genes.</title>
        <authorList>
            <person name="Kim W."/>
            <person name="Song I."/>
            <person name="Jeong J.-H."/>
            <person name="Kim D."/>
            <person name="Kim S."/>
            <person name="Ryu S."/>
            <person name="Song J.Y."/>
            <person name="Lee S.K."/>
        </authorList>
    </citation>
    <scope>NUCLEOTIDE SEQUENCE [LARGE SCALE GENOMIC DNA]</scope>
    <source>
        <tissue evidence="2">Muscle</tissue>
    </source>
</reference>
<gene>
    <name evidence="2" type="primary">Zp4_1</name>
    <name evidence="2" type="ORF">EYF80_021911</name>
</gene>
<protein>
    <submittedName>
        <fullName evidence="2">Zona pellucida sperm-binding protein 4</fullName>
    </submittedName>
</protein>
<dbReference type="AlphaFoldDB" id="A0A4Z2HSX4"/>
<dbReference type="OrthoDB" id="8945590at2759"/>
<evidence type="ECO:0000313" key="3">
    <source>
        <dbReference type="Proteomes" id="UP000314294"/>
    </source>
</evidence>
<sequence length="355" mass="39970">MVAVVDTTHTIPPTKPSRTTLLDPSCVPLETDSARALFNFSLDSCGTTVTTEGSFLVYENQISYPQDFLPLDDPLIHRDSPYRLTIQCRYPANQSSALAVQHPLNSSLDLWTVPVGRRRREAANTGALHMECRDRYFTIAVDLSFTGKDPHFEAADWTGVYAITEQYAAQCGYSVSLLPLQGHLELRASYFSCHADNEVPAERMYNDDAVFTFNFNLIATRDGKVVSYALKKTCSPPLPWSPREITCEENYMEVHSSTTSDWQVMFQRNEEQLPPMNLSEARKQGYALAVTDGRLVFRTPYGQLDSFGTEMDGVPVEAVHVTLFSRQNWVVIMIDLVAACSMRQYCTFECFFSPA</sequence>
<comment type="caution">
    <text evidence="2">The sequence shown here is derived from an EMBL/GenBank/DDBJ whole genome shotgun (WGS) entry which is preliminary data.</text>
</comment>
<name>A0A4Z2HSX4_9TELE</name>
<feature type="domain" description="ZP-N" evidence="1">
    <location>
        <begin position="1"/>
        <end position="91"/>
    </location>
</feature>
<dbReference type="InterPro" id="IPR055356">
    <property type="entry name" value="ZP-N"/>
</dbReference>
<keyword evidence="3" id="KW-1185">Reference proteome</keyword>
<evidence type="ECO:0000259" key="1">
    <source>
        <dbReference type="Pfam" id="PF23344"/>
    </source>
</evidence>
<evidence type="ECO:0000313" key="2">
    <source>
        <dbReference type="EMBL" id="TNN67942.1"/>
    </source>
</evidence>
<dbReference type="Pfam" id="PF23344">
    <property type="entry name" value="ZP-N"/>
    <property type="match status" value="1"/>
</dbReference>
<dbReference type="PANTHER" id="PTHR47130">
    <property type="entry name" value="SI:DKEY-19B23.11-RELATED"/>
    <property type="match status" value="1"/>
</dbReference>
<dbReference type="Proteomes" id="UP000314294">
    <property type="component" value="Unassembled WGS sequence"/>
</dbReference>
<accession>A0A4Z2HSX4</accession>